<dbReference type="InterPro" id="IPR029044">
    <property type="entry name" value="Nucleotide-diphossugar_trans"/>
</dbReference>
<dbReference type="InterPro" id="IPR050834">
    <property type="entry name" value="Glycosyltransf_2"/>
</dbReference>
<reference evidence="2 3" key="1">
    <citation type="journal article" date="2017" name="BMC Genomics">
        <title>Genomic analysis of methanogenic archaea reveals a shift towards energy conservation.</title>
        <authorList>
            <person name="Gilmore S.P."/>
            <person name="Henske J.K."/>
            <person name="Sexton J.A."/>
            <person name="Solomon K.V."/>
            <person name="Seppala S."/>
            <person name="Yoo J.I."/>
            <person name="Huyett L.M."/>
            <person name="Pressman A."/>
            <person name="Cogan J.Z."/>
            <person name="Kivenson V."/>
            <person name="Peng X."/>
            <person name="Tan Y."/>
            <person name="Valentine D.L."/>
            <person name="O'Malley M.A."/>
        </authorList>
    </citation>
    <scope>NUCLEOTIDE SEQUENCE [LARGE SCALE GENOMIC DNA]</scope>
    <source>
        <strain evidence="2 3">1R-7</strain>
    </source>
</reference>
<sequence length="337" mass="39617">MTNTVCSVVVTYNRKNLLVKCIDALINQELKPDAIYIVDNNSTDQTQQTLYEHKYIDEMINENSSNIQQTEKNYENIIIRYIHLPENVGGAGGFYEGVKQAHEDQYDWVWIMDDDAYPTLTCLKNLQPYYNLPDISALASLKVDMDDNILYHHRGYFNFEKGLPIQEHITDEDLKEDVIDVDMVSFVGLLLKSTAIDKIGYPKREFFIHTDDLEYCIRLRQVGKIKLIKNSIIKHAEGSVKGTYTKKVLNIKAKRRPYDKLWINYYMQRNLIWLGRKYTKNKTSLYTTILKNYLLTVMGIIVFDDHKYKRLKFFTNAYIDGLTSHFDNKKPRKILYE</sequence>
<evidence type="ECO:0000259" key="1">
    <source>
        <dbReference type="Pfam" id="PF00535"/>
    </source>
</evidence>
<dbReference type="SUPFAM" id="SSF53448">
    <property type="entry name" value="Nucleotide-diphospho-sugar transferases"/>
    <property type="match status" value="1"/>
</dbReference>
<gene>
    <name evidence="2" type="ORF">ASJ82_02110</name>
</gene>
<proteinExistence type="predicted"/>
<accession>A0A2A2HCE5</accession>
<keyword evidence="3" id="KW-1185">Reference proteome</keyword>
<dbReference type="AlphaFoldDB" id="A0A2A2HCE5"/>
<dbReference type="Proteomes" id="UP000217528">
    <property type="component" value="Unassembled WGS sequence"/>
</dbReference>
<dbReference type="PANTHER" id="PTHR43685">
    <property type="entry name" value="GLYCOSYLTRANSFERASE"/>
    <property type="match status" value="1"/>
</dbReference>
<dbReference type="EMBL" id="LMVN01000023">
    <property type="protein sequence ID" value="PAV07092.1"/>
    <property type="molecule type" value="Genomic_DNA"/>
</dbReference>
<evidence type="ECO:0000313" key="3">
    <source>
        <dbReference type="Proteomes" id="UP000217528"/>
    </source>
</evidence>
<dbReference type="Pfam" id="PF00535">
    <property type="entry name" value="Glycos_transf_2"/>
    <property type="match status" value="1"/>
</dbReference>
<dbReference type="CDD" id="cd04185">
    <property type="entry name" value="GT_2_like_b"/>
    <property type="match status" value="1"/>
</dbReference>
<protein>
    <recommendedName>
        <fullName evidence="1">Glycosyltransferase 2-like domain-containing protein</fullName>
    </recommendedName>
</protein>
<name>A0A2A2HCE5_9EURY</name>
<dbReference type="Gene3D" id="3.90.550.10">
    <property type="entry name" value="Spore Coat Polysaccharide Biosynthesis Protein SpsA, Chain A"/>
    <property type="match status" value="1"/>
</dbReference>
<dbReference type="PANTHER" id="PTHR43685:SF2">
    <property type="entry name" value="GLYCOSYLTRANSFERASE 2-LIKE DOMAIN-CONTAINING PROTEIN"/>
    <property type="match status" value="1"/>
</dbReference>
<dbReference type="InterPro" id="IPR001173">
    <property type="entry name" value="Glyco_trans_2-like"/>
</dbReference>
<organism evidence="2 3">
    <name type="scientific">Methanosphaera cuniculi</name>
    <dbReference type="NCBI Taxonomy" id="1077256"/>
    <lineage>
        <taxon>Archaea</taxon>
        <taxon>Methanobacteriati</taxon>
        <taxon>Methanobacteriota</taxon>
        <taxon>Methanomada group</taxon>
        <taxon>Methanobacteria</taxon>
        <taxon>Methanobacteriales</taxon>
        <taxon>Methanobacteriaceae</taxon>
        <taxon>Methanosphaera</taxon>
    </lineage>
</organism>
<evidence type="ECO:0000313" key="2">
    <source>
        <dbReference type="EMBL" id="PAV07092.1"/>
    </source>
</evidence>
<feature type="domain" description="Glycosyltransferase 2-like" evidence="1">
    <location>
        <begin position="8"/>
        <end position="156"/>
    </location>
</feature>
<comment type="caution">
    <text evidence="2">The sequence shown here is derived from an EMBL/GenBank/DDBJ whole genome shotgun (WGS) entry which is preliminary data.</text>
</comment>